<keyword evidence="5 7" id="KW-1133">Transmembrane helix</keyword>
<keyword evidence="2" id="KW-0813">Transport</keyword>
<dbReference type="GO" id="GO:0016020">
    <property type="term" value="C:membrane"/>
    <property type="evidence" value="ECO:0007669"/>
    <property type="project" value="UniProtKB-SubCell"/>
</dbReference>
<evidence type="ECO:0000256" key="4">
    <source>
        <dbReference type="ARBA" id="ARBA00022927"/>
    </source>
</evidence>
<gene>
    <name evidence="8" type="ORF">Terrestrivirus6_37</name>
</gene>
<evidence type="ECO:0000313" key="8">
    <source>
        <dbReference type="EMBL" id="AYV76411.1"/>
    </source>
</evidence>
<organism evidence="8">
    <name type="scientific">Terrestrivirus sp</name>
    <dbReference type="NCBI Taxonomy" id="2487775"/>
    <lineage>
        <taxon>Viruses</taxon>
        <taxon>Varidnaviria</taxon>
        <taxon>Bamfordvirae</taxon>
        <taxon>Nucleocytoviricota</taxon>
        <taxon>Megaviricetes</taxon>
        <taxon>Imitervirales</taxon>
        <taxon>Mimiviridae</taxon>
        <taxon>Klosneuvirinae</taxon>
    </lineage>
</organism>
<sequence>MESFKKLISGDDAGQSSTSNSFFSGVSGLNPLSENDDGWNIGKYFELSYIHRLYGFVGSCGMGLVFSLIGTICIFFMKLTAFAVMYSFGSICMIASTMFIVGPVRQFKNMVNPSRLIATLVYLASIILTICAAVAWNNGALCIIFLIIQMCAFVWYMLSYIPFGLGNTICCSCMKSIV</sequence>
<dbReference type="InterPro" id="IPR011691">
    <property type="entry name" value="Vesicle_transpt_SFT2"/>
</dbReference>
<keyword evidence="3 7" id="KW-0812">Transmembrane</keyword>
<keyword evidence="6 7" id="KW-0472">Membrane</keyword>
<feature type="transmembrane region" description="Helical" evidence="7">
    <location>
        <begin position="83"/>
        <end position="104"/>
    </location>
</feature>
<evidence type="ECO:0000256" key="1">
    <source>
        <dbReference type="ARBA" id="ARBA00004141"/>
    </source>
</evidence>
<evidence type="ECO:0000256" key="5">
    <source>
        <dbReference type="ARBA" id="ARBA00022989"/>
    </source>
</evidence>
<dbReference type="GO" id="GO:0015031">
    <property type="term" value="P:protein transport"/>
    <property type="evidence" value="ECO:0007669"/>
    <property type="project" value="UniProtKB-KW"/>
</dbReference>
<accession>A0A3G4ZQZ1</accession>
<reference evidence="8" key="1">
    <citation type="submission" date="2018-10" db="EMBL/GenBank/DDBJ databases">
        <title>Hidden diversity of soil giant viruses.</title>
        <authorList>
            <person name="Schulz F."/>
            <person name="Alteio L."/>
            <person name="Goudeau D."/>
            <person name="Ryan E.M."/>
            <person name="Malmstrom R.R."/>
            <person name="Blanchard J."/>
            <person name="Woyke T."/>
        </authorList>
    </citation>
    <scope>NUCLEOTIDE SEQUENCE</scope>
    <source>
        <strain evidence="8">TEV1</strain>
    </source>
</reference>
<comment type="subcellular location">
    <subcellularLocation>
        <location evidence="1">Membrane</location>
        <topology evidence="1">Multi-pass membrane protein</topology>
    </subcellularLocation>
</comment>
<evidence type="ECO:0000256" key="2">
    <source>
        <dbReference type="ARBA" id="ARBA00022448"/>
    </source>
</evidence>
<name>A0A3G4ZQZ1_9VIRU</name>
<dbReference type="InterPro" id="IPR007305">
    <property type="entry name" value="Vesicle_transpt_Got1/SFT2"/>
</dbReference>
<protein>
    <submittedName>
        <fullName evidence="8">Putative vesicle transport protein SFT2B isoform X1</fullName>
    </submittedName>
</protein>
<evidence type="ECO:0000256" key="3">
    <source>
        <dbReference type="ARBA" id="ARBA00022692"/>
    </source>
</evidence>
<dbReference type="PANTHER" id="PTHR23137">
    <property type="entry name" value="VESICLE TRANSPORT PROTEIN-RELATED"/>
    <property type="match status" value="1"/>
</dbReference>
<dbReference type="PANTHER" id="PTHR23137:SF6">
    <property type="entry name" value="VESICLE TRANSPORT PROTEIN"/>
    <property type="match status" value="1"/>
</dbReference>
<feature type="transmembrane region" description="Helical" evidence="7">
    <location>
        <begin position="53"/>
        <end position="77"/>
    </location>
</feature>
<evidence type="ECO:0000256" key="7">
    <source>
        <dbReference type="SAM" id="Phobius"/>
    </source>
</evidence>
<proteinExistence type="predicted"/>
<dbReference type="GO" id="GO:0016192">
    <property type="term" value="P:vesicle-mediated transport"/>
    <property type="evidence" value="ECO:0007669"/>
    <property type="project" value="InterPro"/>
</dbReference>
<feature type="transmembrane region" description="Helical" evidence="7">
    <location>
        <begin position="116"/>
        <end position="137"/>
    </location>
</feature>
<feature type="transmembrane region" description="Helical" evidence="7">
    <location>
        <begin position="143"/>
        <end position="165"/>
    </location>
</feature>
<dbReference type="EMBL" id="MK071984">
    <property type="protein sequence ID" value="AYV76411.1"/>
    <property type="molecule type" value="Genomic_DNA"/>
</dbReference>
<evidence type="ECO:0000256" key="6">
    <source>
        <dbReference type="ARBA" id="ARBA00023136"/>
    </source>
</evidence>
<keyword evidence="4" id="KW-0653">Protein transport</keyword>
<dbReference type="Pfam" id="PF04178">
    <property type="entry name" value="Got1"/>
    <property type="match status" value="1"/>
</dbReference>